<dbReference type="CDD" id="cd07197">
    <property type="entry name" value="nitrilase"/>
    <property type="match status" value="1"/>
</dbReference>
<organism evidence="3 4">
    <name type="scientific">Pseudomonas batumici</name>
    <dbReference type="NCBI Taxonomy" id="226910"/>
    <lineage>
        <taxon>Bacteria</taxon>
        <taxon>Pseudomonadati</taxon>
        <taxon>Pseudomonadota</taxon>
        <taxon>Gammaproteobacteria</taxon>
        <taxon>Pseudomonadales</taxon>
        <taxon>Pseudomonadaceae</taxon>
        <taxon>Pseudomonas</taxon>
    </lineage>
</organism>
<reference evidence="3 4" key="1">
    <citation type="submission" date="2015-01" db="EMBL/GenBank/DDBJ databases">
        <title>Complete genome of Pseudomonas batumici UCM B-321 producer of the batumin antibiotic with strong antistaphilococcal and potential anticancer activity.</title>
        <authorList>
            <person name="Klochko V.V."/>
            <person name="Zelena L.B."/>
            <person name="Elena K.A."/>
            <person name="Reva O.N."/>
        </authorList>
    </citation>
    <scope>NUCLEOTIDE SEQUENCE [LARGE SCALE GENOMIC DNA]</scope>
    <source>
        <strain evidence="3 4">UCM B-321</strain>
    </source>
</reference>
<dbReference type="InterPro" id="IPR003010">
    <property type="entry name" value="C-N_Hydrolase"/>
</dbReference>
<dbReference type="PROSITE" id="PS50263">
    <property type="entry name" value="CN_HYDROLASE"/>
    <property type="match status" value="1"/>
</dbReference>
<dbReference type="InterPro" id="IPR036526">
    <property type="entry name" value="C-N_Hydrolase_sf"/>
</dbReference>
<keyword evidence="1 3" id="KW-0378">Hydrolase</keyword>
<feature type="domain" description="CN hydrolase" evidence="2">
    <location>
        <begin position="4"/>
        <end position="240"/>
    </location>
</feature>
<gene>
    <name evidence="3" type="ORF">UCMB321_3221</name>
</gene>
<dbReference type="Proteomes" id="UP000031535">
    <property type="component" value="Unassembled WGS sequence"/>
</dbReference>
<proteinExistence type="predicted"/>
<dbReference type="Gene3D" id="3.60.110.10">
    <property type="entry name" value="Carbon-nitrogen hydrolase"/>
    <property type="match status" value="1"/>
</dbReference>
<keyword evidence="4" id="KW-1185">Reference proteome</keyword>
<dbReference type="PATRIC" id="fig|226910.6.peg.3209"/>
<evidence type="ECO:0000313" key="4">
    <source>
        <dbReference type="Proteomes" id="UP000031535"/>
    </source>
</evidence>
<dbReference type="Pfam" id="PF00795">
    <property type="entry name" value="CN_hydrolase"/>
    <property type="match status" value="1"/>
</dbReference>
<name>A0A0C2I152_9PSED</name>
<dbReference type="GO" id="GO:0033388">
    <property type="term" value="P:putrescine biosynthetic process from arginine"/>
    <property type="evidence" value="ECO:0007669"/>
    <property type="project" value="TreeGrafter"/>
</dbReference>
<dbReference type="GO" id="GO:0050126">
    <property type="term" value="F:N-carbamoylputrescine amidase activity"/>
    <property type="evidence" value="ECO:0007669"/>
    <property type="project" value="TreeGrafter"/>
</dbReference>
<dbReference type="PANTHER" id="PTHR43674:SF2">
    <property type="entry name" value="BETA-UREIDOPROPIONASE"/>
    <property type="match status" value="1"/>
</dbReference>
<sequence>MSAFTLAAAQSVSIPGDLQANIGRHLAFMRQAAERGVEFLLFPELSLTGYEKALAAGLAITPDAPVLAPLRELARELKLVTVVGMPIRLGAEEPVLIGALTFGADGSLQVYSKQHLHDGEEIAFTPGNGGEPLTMADERIALAVCADFSHASHPLRAAQSEANLYAASVLITGNGYAPDTALLQGYAREHAMAVLMANHGGMTGGWQSAGRSALWAAGGQQVVAAEGEGDVLVIGRRVAGQWSGEVVSVMGL</sequence>
<dbReference type="OrthoDB" id="9760188at2"/>
<comment type="caution">
    <text evidence="3">The sequence shown here is derived from an EMBL/GenBank/DDBJ whole genome shotgun (WGS) entry which is preliminary data.</text>
</comment>
<dbReference type="InterPro" id="IPR050345">
    <property type="entry name" value="Aliph_Amidase/BUP"/>
</dbReference>
<dbReference type="AlphaFoldDB" id="A0A0C2I152"/>
<evidence type="ECO:0000313" key="3">
    <source>
        <dbReference type="EMBL" id="KIH83031.1"/>
    </source>
</evidence>
<dbReference type="SUPFAM" id="SSF56317">
    <property type="entry name" value="Carbon-nitrogen hydrolase"/>
    <property type="match status" value="1"/>
</dbReference>
<dbReference type="RefSeq" id="WP_040068574.1">
    <property type="nucleotide sequence ID" value="NZ_JXDG01000041.1"/>
</dbReference>
<dbReference type="STRING" id="226910.UCMB321_3221"/>
<accession>A0A0C2I152</accession>
<evidence type="ECO:0000259" key="2">
    <source>
        <dbReference type="PROSITE" id="PS50263"/>
    </source>
</evidence>
<evidence type="ECO:0000256" key="1">
    <source>
        <dbReference type="ARBA" id="ARBA00022801"/>
    </source>
</evidence>
<dbReference type="EMBL" id="JXDG01000041">
    <property type="protein sequence ID" value="KIH83031.1"/>
    <property type="molecule type" value="Genomic_DNA"/>
</dbReference>
<protein>
    <submittedName>
        <fullName evidence="3">Hydrolase, carbon-nitrogen family</fullName>
    </submittedName>
</protein>
<dbReference type="PANTHER" id="PTHR43674">
    <property type="entry name" value="NITRILASE C965.09-RELATED"/>
    <property type="match status" value="1"/>
</dbReference>